<organism evidence="3 4">
    <name type="scientific">Panicum virgatum</name>
    <name type="common">Blackwell switchgrass</name>
    <dbReference type="NCBI Taxonomy" id="38727"/>
    <lineage>
        <taxon>Eukaryota</taxon>
        <taxon>Viridiplantae</taxon>
        <taxon>Streptophyta</taxon>
        <taxon>Embryophyta</taxon>
        <taxon>Tracheophyta</taxon>
        <taxon>Spermatophyta</taxon>
        <taxon>Magnoliopsida</taxon>
        <taxon>Liliopsida</taxon>
        <taxon>Poales</taxon>
        <taxon>Poaceae</taxon>
        <taxon>PACMAD clade</taxon>
        <taxon>Panicoideae</taxon>
        <taxon>Panicodae</taxon>
        <taxon>Paniceae</taxon>
        <taxon>Panicinae</taxon>
        <taxon>Panicum</taxon>
        <taxon>Panicum sect. Hiantes</taxon>
    </lineage>
</organism>
<name>A0A8T0QAZ3_PANVG</name>
<evidence type="ECO:0000313" key="4">
    <source>
        <dbReference type="Proteomes" id="UP000823388"/>
    </source>
</evidence>
<evidence type="ECO:0000313" key="3">
    <source>
        <dbReference type="EMBL" id="KAG2568016.1"/>
    </source>
</evidence>
<dbReference type="EMBL" id="CM029050">
    <property type="protein sequence ID" value="KAG2568016.1"/>
    <property type="molecule type" value="Genomic_DNA"/>
</dbReference>
<dbReference type="AlphaFoldDB" id="A0A8T0QAZ3"/>
<dbReference type="InterPro" id="IPR011676">
    <property type="entry name" value="DUF1618"/>
</dbReference>
<dbReference type="Pfam" id="PF07762">
    <property type="entry name" value="DUF1618"/>
    <property type="match status" value="1"/>
</dbReference>
<gene>
    <name evidence="3" type="ORF">PVAP13_7NG285700</name>
</gene>
<dbReference type="PANTHER" id="PTHR33074:SF68">
    <property type="entry name" value="OS09G0557100 PROTEIN"/>
    <property type="match status" value="1"/>
</dbReference>
<dbReference type="PANTHER" id="PTHR33074">
    <property type="entry name" value="EXPRESSED PROTEIN-RELATED"/>
    <property type="match status" value="1"/>
</dbReference>
<feature type="domain" description="DUF1618" evidence="2">
    <location>
        <begin position="222"/>
        <end position="362"/>
    </location>
</feature>
<protein>
    <recommendedName>
        <fullName evidence="2">DUF1618 domain-containing protein</fullName>
    </recommendedName>
</protein>
<proteinExistence type="predicted"/>
<feature type="region of interest" description="Disordered" evidence="1">
    <location>
        <begin position="1"/>
        <end position="27"/>
    </location>
</feature>
<accession>A0A8T0QAZ3</accession>
<dbReference type="Proteomes" id="UP000823388">
    <property type="component" value="Chromosome 7N"/>
</dbReference>
<reference evidence="3" key="1">
    <citation type="submission" date="2020-05" db="EMBL/GenBank/DDBJ databases">
        <title>WGS assembly of Panicum virgatum.</title>
        <authorList>
            <person name="Lovell J.T."/>
            <person name="Jenkins J."/>
            <person name="Shu S."/>
            <person name="Juenger T.E."/>
            <person name="Schmutz J."/>
        </authorList>
    </citation>
    <scope>NUCLEOTIDE SEQUENCE</scope>
    <source>
        <strain evidence="3">AP13</strain>
    </source>
</reference>
<keyword evidence="4" id="KW-1185">Reference proteome</keyword>
<evidence type="ECO:0000259" key="2">
    <source>
        <dbReference type="Pfam" id="PF07762"/>
    </source>
</evidence>
<comment type="caution">
    <text evidence="3">The sequence shown here is derived from an EMBL/GenBank/DDBJ whole genome shotgun (WGS) entry which is preliminary data.</text>
</comment>
<dbReference type="OrthoDB" id="596331at2759"/>
<evidence type="ECO:0000256" key="1">
    <source>
        <dbReference type="SAM" id="MobiDB-lite"/>
    </source>
</evidence>
<sequence>MSAQVSSVHPSLCRPRHGHPPDDGGAPPPSWVLLDLHAYVADRENATSAYSVMSNGEAIRVTFCTAPPPLVSYICVWCPNLPPTELVMEPTIEVAEDDLVHFCVSIRAYRFCCDHFVYKAPSDGKGPSLSLLEKPERYLQCRHGLALLGHREVGDIRAHVEDDGHYYLAALHHGRRPWDFSLVLYNSMDKKWSSRNFSLYRPHIHMTAKTISFGEGGLLGFVDAWRSIIIFDILGRKPEHYLPLPKHLIRLNTIHDEPLLSRDIAFVNGRLTLVEMHRNTSDQSLSCSWEVSTWSISSPWKGQDGWQMDYRFNTSSIVVDDGTANVDLLRQLRDNGATPQPALDGLLFAHPTLSLSESHIVYLMCEVSMWDKKTLVLSIDMRNPRLQGAATFDAERMMGYTYAQSRISKFFNMVPGLKGGLKRPGKFHMQYPRKHWIGIDNEPTQHSGFTQRQEDTIADGGDINMAVD</sequence>